<feature type="domain" description="T6SS Phospholipase effector Tle1-like catalytic" evidence="1">
    <location>
        <begin position="365"/>
        <end position="455"/>
    </location>
</feature>
<reference evidence="3" key="1">
    <citation type="submission" date="2014-05" db="EMBL/GenBank/DDBJ databases">
        <title>ATOL: Assembling a taxonomically balanced genome-scale reconstruction of the evolutionary history of the Enterobacteriaceae.</title>
        <authorList>
            <person name="Plunkett G. III"/>
            <person name="Neeno-Eckwall E.C."/>
            <person name="Glasner J.D."/>
            <person name="Perna N.T."/>
        </authorList>
    </citation>
    <scope>NUCLEOTIDE SEQUENCE [LARGE SCALE GENOMIC DNA]</scope>
    <source>
        <strain evidence="3">ATCC 49490</strain>
    </source>
</reference>
<accession>A0A085AG47</accession>
<dbReference type="OrthoDB" id="4378831at2"/>
<keyword evidence="3" id="KW-1185">Reference proteome</keyword>
<dbReference type="Pfam" id="PF09994">
    <property type="entry name" value="T6SS_Tle1-like_cat"/>
    <property type="match status" value="1"/>
</dbReference>
<gene>
    <name evidence="2" type="ORF">GTGU_01131</name>
</gene>
<dbReference type="AlphaFoldDB" id="A0A085AG47"/>
<evidence type="ECO:0000313" key="2">
    <source>
        <dbReference type="EMBL" id="KFC09192.1"/>
    </source>
</evidence>
<dbReference type="Pfam" id="PF05638">
    <property type="entry name" value="T6SS_HCP"/>
    <property type="match status" value="1"/>
</dbReference>
<dbReference type="NCBIfam" id="TIGR03344">
    <property type="entry name" value="VI_effect_Hcp1"/>
    <property type="match status" value="1"/>
</dbReference>
<organism evidence="2 3">
    <name type="scientific">Trabulsiella guamensis ATCC 49490</name>
    <dbReference type="NCBI Taxonomy" id="1005994"/>
    <lineage>
        <taxon>Bacteria</taxon>
        <taxon>Pseudomonadati</taxon>
        <taxon>Pseudomonadota</taxon>
        <taxon>Gammaproteobacteria</taxon>
        <taxon>Enterobacterales</taxon>
        <taxon>Enterobacteriaceae</taxon>
        <taxon>Trabulsiella</taxon>
    </lineage>
</organism>
<dbReference type="SUPFAM" id="SSF141452">
    <property type="entry name" value="Hcp1-like"/>
    <property type="match status" value="1"/>
</dbReference>
<dbReference type="Gene3D" id="2.30.110.20">
    <property type="entry name" value="Hcp1-like"/>
    <property type="match status" value="1"/>
</dbReference>
<comment type="caution">
    <text evidence="2">The sequence shown here is derived from an EMBL/GenBank/DDBJ whole genome shotgun (WGS) entry which is preliminary data.</text>
</comment>
<dbReference type="EMBL" id="JMTB01000043">
    <property type="protein sequence ID" value="KFC09192.1"/>
    <property type="molecule type" value="Genomic_DNA"/>
</dbReference>
<protein>
    <recommendedName>
        <fullName evidence="1">T6SS Phospholipase effector Tle1-like catalytic domain-containing protein</fullName>
    </recommendedName>
</protein>
<dbReference type="InterPro" id="IPR052947">
    <property type="entry name" value="T6SS_Hcp1_domain"/>
</dbReference>
<dbReference type="InterPro" id="IPR036624">
    <property type="entry name" value="Hcp1-lik_sf"/>
</dbReference>
<dbReference type="InterPro" id="IPR018712">
    <property type="entry name" value="Tle1-like_cat"/>
</dbReference>
<evidence type="ECO:0000259" key="1">
    <source>
        <dbReference type="Pfam" id="PF09994"/>
    </source>
</evidence>
<name>A0A085AG47_9ENTR</name>
<dbReference type="PANTHER" id="PTHR34319:SF7">
    <property type="entry name" value="HNH ENDONUCLEASE DOMAIN-CONTAINING PROTEIN"/>
    <property type="match status" value="1"/>
</dbReference>
<dbReference type="eggNOG" id="COG3157">
    <property type="taxonomic scope" value="Bacteria"/>
</dbReference>
<dbReference type="InterPro" id="IPR008514">
    <property type="entry name" value="T6SS_Hcp"/>
</dbReference>
<evidence type="ECO:0000313" key="3">
    <source>
        <dbReference type="Proteomes" id="UP000028630"/>
    </source>
</evidence>
<dbReference type="RefSeq" id="WP_038154773.1">
    <property type="nucleotide sequence ID" value="NZ_JMTB01000043.1"/>
</dbReference>
<proteinExistence type="predicted"/>
<sequence>MSDIIYLTLRGAQQGLISSGCGSADSVGNHYQQSHPDEIFVFSLRKNLSRTTQRLAPQGLTFCKPVDKSSPLLMQAINHNERLTLNFSFYRMSPAGRWEAYYAINLRGASIQQIQCHSVVDDIHQEYITVGYDYIHCRHLAAGTEYDYLVTPENYNEIFPPEIPPQKSPPAKRTLTLTLGIFFDGTGNNAVNTRNMLAACTAQHFDIDNPDAVSILERNAQMQLGISGCDATSYKGYYTNIHWLHELYPRRFFEEANTMQNKIYIEGIGTRAGEADSQIGMGLGISDTGVIAKTDDAVKQIPFAISRALDLLQGNAEIAALQFDIFGFSRGAAAARHFANRVQEEDRAIIAAIRQGMRDITYSGTPAGKTRFIGLFDTVAAIGTPLNGLNPHSADTGEVRIRLRPGVAEKVFQITAGHECRFNFASNSVRPAWPELMLPGVHSDIGGGYLPQEREALFLTRPQTETVPLEKPGEQTRAYRLTMGQLRVMEASPAIAPIIRNNPIIPEVWADERMPTDRYGQMQKRSFAALTLRQRIVRNDWSKVTLRVMIAAAEAAGVVFDDVDSGRPALVLPAELQALAKKALAQEEKARRYDTVFGFTSEELDVLASRYIHCSANWNAIEINKQGDIQGGAAPAEIVSFVNRPDEGWIRTVYNMDGKKA</sequence>
<dbReference type="PANTHER" id="PTHR34319">
    <property type="entry name" value="MAJOR EXPORTED PROTEIN"/>
    <property type="match status" value="1"/>
</dbReference>
<dbReference type="Proteomes" id="UP000028630">
    <property type="component" value="Unassembled WGS sequence"/>
</dbReference>